<proteinExistence type="predicted"/>
<dbReference type="AlphaFoldDB" id="A0AAE0XTX7"/>
<dbReference type="EMBL" id="JAWDGP010007584">
    <property type="protein sequence ID" value="KAK3712457.1"/>
    <property type="molecule type" value="Genomic_DNA"/>
</dbReference>
<organism evidence="1 2">
    <name type="scientific">Elysia crispata</name>
    <name type="common">lettuce slug</name>
    <dbReference type="NCBI Taxonomy" id="231223"/>
    <lineage>
        <taxon>Eukaryota</taxon>
        <taxon>Metazoa</taxon>
        <taxon>Spiralia</taxon>
        <taxon>Lophotrochozoa</taxon>
        <taxon>Mollusca</taxon>
        <taxon>Gastropoda</taxon>
        <taxon>Heterobranchia</taxon>
        <taxon>Euthyneura</taxon>
        <taxon>Panpulmonata</taxon>
        <taxon>Sacoglossa</taxon>
        <taxon>Placobranchoidea</taxon>
        <taxon>Plakobranchidae</taxon>
        <taxon>Elysia</taxon>
    </lineage>
</organism>
<name>A0AAE0XTX7_9GAST</name>
<protein>
    <submittedName>
        <fullName evidence="1">Uncharacterized protein</fullName>
    </submittedName>
</protein>
<reference evidence="1" key="1">
    <citation type="journal article" date="2023" name="G3 (Bethesda)">
        <title>A reference genome for the long-term kleptoplast-retaining sea slug Elysia crispata morphotype clarki.</title>
        <authorList>
            <person name="Eastman K.E."/>
            <person name="Pendleton A.L."/>
            <person name="Shaikh M.A."/>
            <person name="Suttiyut T."/>
            <person name="Ogas R."/>
            <person name="Tomko P."/>
            <person name="Gavelis G."/>
            <person name="Widhalm J.R."/>
            <person name="Wisecaver J.H."/>
        </authorList>
    </citation>
    <scope>NUCLEOTIDE SEQUENCE</scope>
    <source>
        <strain evidence="1">ECLA1</strain>
    </source>
</reference>
<dbReference type="Proteomes" id="UP001283361">
    <property type="component" value="Unassembled WGS sequence"/>
</dbReference>
<evidence type="ECO:0000313" key="2">
    <source>
        <dbReference type="Proteomes" id="UP001283361"/>
    </source>
</evidence>
<sequence>MSDADRGHSVRLDESPLRHLEQTASRGLWMFCAMSDADRGHSGRLDEEPPVQNNFRQFNARAAMAAAHQRAHIQVAPGEVYISLANGADIRAAIAVVNPDFAIFSHACLSSPVYFTLEFRL</sequence>
<accession>A0AAE0XTX7</accession>
<gene>
    <name evidence="1" type="ORF">RRG08_002787</name>
</gene>
<comment type="caution">
    <text evidence="1">The sequence shown here is derived from an EMBL/GenBank/DDBJ whole genome shotgun (WGS) entry which is preliminary data.</text>
</comment>
<keyword evidence="2" id="KW-1185">Reference proteome</keyword>
<evidence type="ECO:0000313" key="1">
    <source>
        <dbReference type="EMBL" id="KAK3712457.1"/>
    </source>
</evidence>